<protein>
    <submittedName>
        <fullName evidence="1">Uncharacterized protein</fullName>
    </submittedName>
</protein>
<dbReference type="EMBL" id="HACG01039766">
    <property type="protein sequence ID" value="CEK86631.1"/>
    <property type="molecule type" value="Transcribed_RNA"/>
</dbReference>
<gene>
    <name evidence="1" type="primary">ORF154815</name>
</gene>
<organism evidence="1">
    <name type="scientific">Arion vulgaris</name>
    <dbReference type="NCBI Taxonomy" id="1028688"/>
    <lineage>
        <taxon>Eukaryota</taxon>
        <taxon>Metazoa</taxon>
        <taxon>Spiralia</taxon>
        <taxon>Lophotrochozoa</taxon>
        <taxon>Mollusca</taxon>
        <taxon>Gastropoda</taxon>
        <taxon>Heterobranchia</taxon>
        <taxon>Euthyneura</taxon>
        <taxon>Panpulmonata</taxon>
        <taxon>Eupulmonata</taxon>
        <taxon>Stylommatophora</taxon>
        <taxon>Helicina</taxon>
        <taxon>Arionoidea</taxon>
        <taxon>Arionidae</taxon>
        <taxon>Arion</taxon>
    </lineage>
</organism>
<proteinExistence type="predicted"/>
<reference evidence="1" key="1">
    <citation type="submission" date="2014-12" db="EMBL/GenBank/DDBJ databases">
        <title>Insight into the proteome of Arion vulgaris.</title>
        <authorList>
            <person name="Aradska J."/>
            <person name="Bulat T."/>
            <person name="Smidak R."/>
            <person name="Sarate P."/>
            <person name="Gangsoo J."/>
            <person name="Sialana F."/>
            <person name="Bilban M."/>
            <person name="Lubec G."/>
        </authorList>
    </citation>
    <scope>NUCLEOTIDE SEQUENCE</scope>
    <source>
        <tissue evidence="1">Skin</tissue>
    </source>
</reference>
<dbReference type="AlphaFoldDB" id="A0A0B7B2W1"/>
<name>A0A0B7B2W1_9EUPU</name>
<accession>A0A0B7B2W1</accession>
<sequence length="70" mass="7635">MSALPLSQTTACPGGQWIHISLWRLEISIDDHIRSSTISTFKVGFDGISNSSPSLPQFTVGLHHQIPCSE</sequence>
<evidence type="ECO:0000313" key="1">
    <source>
        <dbReference type="EMBL" id="CEK86631.1"/>
    </source>
</evidence>